<gene>
    <name evidence="6" type="ORF">TSUD_350100</name>
</gene>
<comment type="similarity">
    <text evidence="1">Belongs to the peptidase A1 family.</text>
</comment>
<evidence type="ECO:0000259" key="5">
    <source>
        <dbReference type="PROSITE" id="PS51767"/>
    </source>
</evidence>
<keyword evidence="3" id="KW-0732">Signal</keyword>
<keyword evidence="4" id="KW-0378">Hydrolase</keyword>
<evidence type="ECO:0000256" key="3">
    <source>
        <dbReference type="ARBA" id="ARBA00022729"/>
    </source>
</evidence>
<reference evidence="7" key="1">
    <citation type="journal article" date="2017" name="Front. Plant Sci.">
        <title>Climate Clever Clovers: New Paradigm to Reduce the Environmental Footprint of Ruminants by Breeding Low Methanogenic Forages Utilizing Haplotype Variation.</title>
        <authorList>
            <person name="Kaur P."/>
            <person name="Appels R."/>
            <person name="Bayer P.E."/>
            <person name="Keeble-Gagnere G."/>
            <person name="Wang J."/>
            <person name="Hirakawa H."/>
            <person name="Shirasawa K."/>
            <person name="Vercoe P."/>
            <person name="Stefanova K."/>
            <person name="Durmic Z."/>
            <person name="Nichols P."/>
            <person name="Revell C."/>
            <person name="Isobe S.N."/>
            <person name="Edwards D."/>
            <person name="Erskine W."/>
        </authorList>
    </citation>
    <scope>NUCLEOTIDE SEQUENCE [LARGE SCALE GENOMIC DNA]</scope>
    <source>
        <strain evidence="7">cv. Daliak</strain>
    </source>
</reference>
<dbReference type="EMBL" id="DF973955">
    <property type="protein sequence ID" value="GAU43064.1"/>
    <property type="molecule type" value="Genomic_DNA"/>
</dbReference>
<keyword evidence="7" id="KW-1185">Reference proteome</keyword>
<organism evidence="6 7">
    <name type="scientific">Trifolium subterraneum</name>
    <name type="common">Subterranean clover</name>
    <dbReference type="NCBI Taxonomy" id="3900"/>
    <lineage>
        <taxon>Eukaryota</taxon>
        <taxon>Viridiplantae</taxon>
        <taxon>Streptophyta</taxon>
        <taxon>Embryophyta</taxon>
        <taxon>Tracheophyta</taxon>
        <taxon>Spermatophyta</taxon>
        <taxon>Magnoliopsida</taxon>
        <taxon>eudicotyledons</taxon>
        <taxon>Gunneridae</taxon>
        <taxon>Pentapetalae</taxon>
        <taxon>rosids</taxon>
        <taxon>fabids</taxon>
        <taxon>Fabales</taxon>
        <taxon>Fabaceae</taxon>
        <taxon>Papilionoideae</taxon>
        <taxon>50 kb inversion clade</taxon>
        <taxon>NPAAA clade</taxon>
        <taxon>Hologalegina</taxon>
        <taxon>IRL clade</taxon>
        <taxon>Trifolieae</taxon>
        <taxon>Trifolium</taxon>
    </lineage>
</organism>
<evidence type="ECO:0000256" key="4">
    <source>
        <dbReference type="ARBA" id="ARBA00022801"/>
    </source>
</evidence>
<dbReference type="InterPro" id="IPR032861">
    <property type="entry name" value="TAXi_N"/>
</dbReference>
<dbReference type="GO" id="GO:0006508">
    <property type="term" value="P:proteolysis"/>
    <property type="evidence" value="ECO:0007669"/>
    <property type="project" value="UniProtKB-KW"/>
</dbReference>
<dbReference type="Pfam" id="PF14541">
    <property type="entry name" value="TAXi_C"/>
    <property type="match status" value="1"/>
</dbReference>
<dbReference type="InterPro" id="IPR032799">
    <property type="entry name" value="TAXi_C"/>
</dbReference>
<dbReference type="Proteomes" id="UP000242715">
    <property type="component" value="Unassembled WGS sequence"/>
</dbReference>
<name>A0A2Z6NEQ3_TRISU</name>
<sequence>MLTFGRTGVPRVAIGCGHDNEGLFNGSAGLFGLGRGGLSFPIQTAYRFRQKFSYCFVDRFVSNKPSSIVFGDLAIPRTVFFTPLIKNLNLPTFYYVELLGISVGGVPVRGISASLFRFDKTGDGGVIIDSGTSVTRLTRLAYVALRNAFRMGTRHLKQEPGNELLDTCYNLAGVKELKIPTVVLHFRGADMNLPSGNLLVPMDTDKKTYCFAFARTTSKLSIIGNIQQQGFRIAYDLAGSRIGFSPQGCV</sequence>
<dbReference type="Pfam" id="PF14543">
    <property type="entry name" value="TAXi_N"/>
    <property type="match status" value="1"/>
</dbReference>
<evidence type="ECO:0000313" key="7">
    <source>
        <dbReference type="Proteomes" id="UP000242715"/>
    </source>
</evidence>
<dbReference type="PANTHER" id="PTHR47967">
    <property type="entry name" value="OS07G0603500 PROTEIN-RELATED"/>
    <property type="match status" value="1"/>
</dbReference>
<keyword evidence="2" id="KW-0645">Protease</keyword>
<proteinExistence type="inferred from homology"/>
<evidence type="ECO:0000313" key="6">
    <source>
        <dbReference type="EMBL" id="GAU43064.1"/>
    </source>
</evidence>
<dbReference type="SUPFAM" id="SSF50630">
    <property type="entry name" value="Acid proteases"/>
    <property type="match status" value="1"/>
</dbReference>
<accession>A0A2Z6NEQ3</accession>
<dbReference type="InterPro" id="IPR021109">
    <property type="entry name" value="Peptidase_aspartic_dom_sf"/>
</dbReference>
<dbReference type="OrthoDB" id="2747330at2759"/>
<dbReference type="Gene3D" id="2.40.70.10">
    <property type="entry name" value="Acid Proteases"/>
    <property type="match status" value="2"/>
</dbReference>
<evidence type="ECO:0000256" key="1">
    <source>
        <dbReference type="ARBA" id="ARBA00007447"/>
    </source>
</evidence>
<feature type="domain" description="Peptidase A1" evidence="5">
    <location>
        <begin position="1"/>
        <end position="245"/>
    </location>
</feature>
<dbReference type="GO" id="GO:0008233">
    <property type="term" value="F:peptidase activity"/>
    <property type="evidence" value="ECO:0007669"/>
    <property type="project" value="UniProtKB-KW"/>
</dbReference>
<evidence type="ECO:0000256" key="2">
    <source>
        <dbReference type="ARBA" id="ARBA00022670"/>
    </source>
</evidence>
<dbReference type="PANTHER" id="PTHR47967:SF60">
    <property type="entry name" value="PROTEIN ASPARTIC PROTEASE IN GUARD CELL 1-LIKE"/>
    <property type="match status" value="1"/>
</dbReference>
<dbReference type="PROSITE" id="PS51767">
    <property type="entry name" value="PEPTIDASE_A1"/>
    <property type="match status" value="1"/>
</dbReference>
<dbReference type="FunFam" id="2.40.70.10:FF:000010">
    <property type="entry name" value="Aspartyl protease family protein 2"/>
    <property type="match status" value="1"/>
</dbReference>
<dbReference type="AlphaFoldDB" id="A0A2Z6NEQ3"/>
<dbReference type="InterPro" id="IPR033121">
    <property type="entry name" value="PEPTIDASE_A1"/>
</dbReference>
<dbReference type="InterPro" id="IPR051708">
    <property type="entry name" value="Plant_Aspart_Prot_A1"/>
</dbReference>
<protein>
    <recommendedName>
        <fullName evidence="5">Peptidase A1 domain-containing protein</fullName>
    </recommendedName>
</protein>